<feature type="transmembrane region" description="Helical" evidence="1">
    <location>
        <begin position="12"/>
        <end position="34"/>
    </location>
</feature>
<evidence type="ECO:0000313" key="3">
    <source>
        <dbReference type="Proteomes" id="UP000041254"/>
    </source>
</evidence>
<dbReference type="OrthoDB" id="443651at2759"/>
<evidence type="ECO:0000313" key="2">
    <source>
        <dbReference type="EMBL" id="CEM02475.1"/>
    </source>
</evidence>
<feature type="transmembrane region" description="Helical" evidence="1">
    <location>
        <begin position="204"/>
        <end position="225"/>
    </location>
</feature>
<keyword evidence="1" id="KW-0812">Transmembrane</keyword>
<dbReference type="Proteomes" id="UP000041254">
    <property type="component" value="Unassembled WGS sequence"/>
</dbReference>
<protein>
    <submittedName>
        <fullName evidence="2">Uncharacterized protein</fullName>
    </submittedName>
</protein>
<evidence type="ECO:0000256" key="1">
    <source>
        <dbReference type="SAM" id="Phobius"/>
    </source>
</evidence>
<dbReference type="VEuPathDB" id="CryptoDB:Vbra_13624"/>
<reference evidence="2 3" key="1">
    <citation type="submission" date="2014-11" db="EMBL/GenBank/DDBJ databases">
        <authorList>
            <person name="Zhu J."/>
            <person name="Qi W."/>
            <person name="Song R."/>
        </authorList>
    </citation>
    <scope>NUCLEOTIDE SEQUENCE [LARGE SCALE GENOMIC DNA]</scope>
</reference>
<organism evidence="2 3">
    <name type="scientific">Vitrella brassicaformis (strain CCMP3155)</name>
    <dbReference type="NCBI Taxonomy" id="1169540"/>
    <lineage>
        <taxon>Eukaryota</taxon>
        <taxon>Sar</taxon>
        <taxon>Alveolata</taxon>
        <taxon>Colpodellida</taxon>
        <taxon>Vitrellaceae</taxon>
        <taxon>Vitrella</taxon>
    </lineage>
</organism>
<dbReference type="EMBL" id="CDMY01000327">
    <property type="protein sequence ID" value="CEM02475.1"/>
    <property type="molecule type" value="Genomic_DNA"/>
</dbReference>
<dbReference type="AlphaFoldDB" id="A0A0G4EVY1"/>
<feature type="transmembrane region" description="Helical" evidence="1">
    <location>
        <begin position="163"/>
        <end position="184"/>
    </location>
</feature>
<proteinExistence type="predicted"/>
<sequence>MGIGSRVHTGDLYAALIGVVFGTFSSYIVTNALIEVSFNRWFSVLFGTGFLFLGGLIIWRAHRQKGWSTVAAEPAAQHSRTMLHGFAGMIILSGLFCFLLEKDWFCNLSPIIKIPMYSLLGVSLSFALTFAFLDALNLLHEFRLTGLKAAQEDAIPLGPVHTPAQICALIFGSLLLGLIFGFFFGSLDVEDDSHTHVKLMEDRYVCTPIAAVLGLVTSVVVRRLGGPYRSAPSTMYTTVGSMDKEEVAFFADQDV</sequence>
<keyword evidence="1" id="KW-0472">Membrane</keyword>
<keyword evidence="3" id="KW-1185">Reference proteome</keyword>
<feature type="transmembrane region" description="Helical" evidence="1">
    <location>
        <begin position="112"/>
        <end position="133"/>
    </location>
</feature>
<dbReference type="PhylomeDB" id="A0A0G4EVY1"/>
<feature type="transmembrane region" description="Helical" evidence="1">
    <location>
        <begin position="81"/>
        <end position="100"/>
    </location>
</feature>
<name>A0A0G4EVY1_VITBC</name>
<gene>
    <name evidence="2" type="ORF">Vbra_13624</name>
</gene>
<dbReference type="InParanoid" id="A0A0G4EVY1"/>
<feature type="transmembrane region" description="Helical" evidence="1">
    <location>
        <begin position="41"/>
        <end position="61"/>
    </location>
</feature>
<keyword evidence="1" id="KW-1133">Transmembrane helix</keyword>
<accession>A0A0G4EVY1</accession>